<evidence type="ECO:0008006" key="3">
    <source>
        <dbReference type="Google" id="ProtNLM"/>
    </source>
</evidence>
<gene>
    <name evidence="2" type="ORF">SDC9_37791</name>
</gene>
<name>A0A644VKD4_9ZZZZ</name>
<feature type="coiled-coil region" evidence="1">
    <location>
        <begin position="313"/>
        <end position="340"/>
    </location>
</feature>
<accession>A0A644VKD4</accession>
<dbReference type="AlphaFoldDB" id="A0A644VKD4"/>
<protein>
    <recommendedName>
        <fullName evidence="3">Peptidase S74 domain-containing protein</fullName>
    </recommendedName>
</protein>
<reference evidence="2" key="1">
    <citation type="submission" date="2019-08" db="EMBL/GenBank/DDBJ databases">
        <authorList>
            <person name="Kucharzyk K."/>
            <person name="Murdoch R.W."/>
            <person name="Higgins S."/>
            <person name="Loffler F."/>
        </authorList>
    </citation>
    <scope>NUCLEOTIDE SEQUENCE</scope>
</reference>
<comment type="caution">
    <text evidence="2">The sequence shown here is derived from an EMBL/GenBank/DDBJ whole genome shotgun (WGS) entry which is preliminary data.</text>
</comment>
<dbReference type="EMBL" id="VSSQ01000337">
    <property type="protein sequence ID" value="MPL91715.1"/>
    <property type="molecule type" value="Genomic_DNA"/>
</dbReference>
<sequence length="340" mass="37566">MRTEKIEIIIISLLITSLFVNPLMSQTATKLSILDTRNVNTGPNGFSSEIKAEFKQRSIIDVPGTGTYSGLLTIAPWHDNSGNKHHQLNFNDGGIFYRTGLPSETTWGTWSKLVLENANGNVGIGTTSPTEKLTVTGGHNDTKIRLSSIGNGSDQPANLSLWASEPGWTYYGTGIGYNVNGSPHYGRIDNTRGSSYIRFLPGETKFMFQTASGTDVDALTVKDDGKVGIGTSVIPSEFKLAIAGKVIAEEVVVKLQSAWPDYVFHQDYRLKPLHEVEQFVRTNKHLPGIPSAAQVEEKGLSMGEMQNKLLQKVEELTLYIIEQQKQIDQQNEKIRLLENR</sequence>
<evidence type="ECO:0000313" key="2">
    <source>
        <dbReference type="EMBL" id="MPL91715.1"/>
    </source>
</evidence>
<keyword evidence="1" id="KW-0175">Coiled coil</keyword>
<proteinExistence type="predicted"/>
<evidence type="ECO:0000256" key="1">
    <source>
        <dbReference type="SAM" id="Coils"/>
    </source>
</evidence>
<organism evidence="2">
    <name type="scientific">bioreactor metagenome</name>
    <dbReference type="NCBI Taxonomy" id="1076179"/>
    <lineage>
        <taxon>unclassified sequences</taxon>
        <taxon>metagenomes</taxon>
        <taxon>ecological metagenomes</taxon>
    </lineage>
</organism>